<accession>A0A164PC72</accession>
<feature type="transmembrane region" description="Helical" evidence="2">
    <location>
        <begin position="530"/>
        <end position="548"/>
    </location>
</feature>
<dbReference type="EMBL" id="KV419435">
    <property type="protein sequence ID" value="KZS88577.1"/>
    <property type="molecule type" value="Genomic_DNA"/>
</dbReference>
<feature type="transmembrane region" description="Helical" evidence="2">
    <location>
        <begin position="94"/>
        <end position="114"/>
    </location>
</feature>
<sequence>MAFNYPAIDNDTKFHRIPTDSLLDPGSHGESHAESEEDDWKLFPFSTSPFNDDPNGSANRAAPYPVPDQVPWTSILLELAMTTALGNLAENTPILSVSAAISFATFFPLIWWVWASQVAYSMHYHKNDWFHRIVAFLNLLVFGTLSAFTKDFDIEAGFYLTKSDDIPPTDITFTLNFTNPAVVNVQRYRAERLPIDAARGISLVLALSRLVLLGQYLMVILHSRKRFPSLQLGLYRHLGALIFSAACYFVAFGVMMAVNPQTENIGANVARILLWYLPLLAEISVHYINSDFNEYTTYSSKIIYERASGFFTVILGTGLDKVTDGLQFLVGALDFGSYNVAWALCGAIVIVGEFSLYFEGNHEGFHYNNKRLLTWFFLHCIFLICLMMTILSCALLIQYANLSRVVQDIITLFNNLVDTTAPFPLQASEFPQAQQAFSRLGLPFDALIADVNTATTNLTAPFQTLLFCQDLLLVIAIAYQEFEAYPDSNDPLAIRIDKFFSQEQPTSSDQQNLLDIVVALAKSRTDEVEWFFGVAGGTILMLVVLNLVKSWPKNKFSCARLISMVFSGTAFMLGSFVNIGRNRQFSVQNSGSKFEFSLPAIWSFTDSSWIVPTFAALVTLQIGFNLSLRWFAGRTRTRPQSRPMDLVLLRGFEKKLVTRSPEESPFADIPVSLPRLSDDSEREQLTSNNRPEISEI</sequence>
<organism evidence="3 4">
    <name type="scientific">Sistotremastrum niveocremeum HHB9708</name>
    <dbReference type="NCBI Taxonomy" id="1314777"/>
    <lineage>
        <taxon>Eukaryota</taxon>
        <taxon>Fungi</taxon>
        <taxon>Dikarya</taxon>
        <taxon>Basidiomycota</taxon>
        <taxon>Agaricomycotina</taxon>
        <taxon>Agaricomycetes</taxon>
        <taxon>Sistotremastrales</taxon>
        <taxon>Sistotremastraceae</taxon>
        <taxon>Sertulicium</taxon>
        <taxon>Sertulicium niveocremeum</taxon>
    </lineage>
</organism>
<dbReference type="InterPro" id="IPR010640">
    <property type="entry name" value="Low_temperature_requirement_A"/>
</dbReference>
<keyword evidence="2" id="KW-1133">Transmembrane helix</keyword>
<gene>
    <name evidence="3" type="ORF">SISNIDRAFT_490005</name>
</gene>
<dbReference type="AlphaFoldDB" id="A0A164PC72"/>
<dbReference type="OrthoDB" id="3243926at2759"/>
<feature type="transmembrane region" description="Helical" evidence="2">
    <location>
        <begin position="270"/>
        <end position="288"/>
    </location>
</feature>
<feature type="transmembrane region" description="Helical" evidence="2">
    <location>
        <begin position="129"/>
        <end position="148"/>
    </location>
</feature>
<feature type="transmembrane region" description="Helical" evidence="2">
    <location>
        <begin position="609"/>
        <end position="632"/>
    </location>
</feature>
<feature type="transmembrane region" description="Helical" evidence="2">
    <location>
        <begin position="372"/>
        <end position="397"/>
    </location>
</feature>
<dbReference type="PANTHER" id="PTHR42101">
    <property type="entry name" value="CHROMOSOME 16, WHOLE GENOME SHOTGUN SEQUENCE"/>
    <property type="match status" value="1"/>
</dbReference>
<evidence type="ECO:0000313" key="4">
    <source>
        <dbReference type="Proteomes" id="UP000076722"/>
    </source>
</evidence>
<dbReference type="Pfam" id="PF06772">
    <property type="entry name" value="LtrA"/>
    <property type="match status" value="1"/>
</dbReference>
<evidence type="ECO:0000256" key="1">
    <source>
        <dbReference type="SAM" id="MobiDB-lite"/>
    </source>
</evidence>
<proteinExistence type="predicted"/>
<reference evidence="3 4" key="1">
    <citation type="journal article" date="2016" name="Mol. Biol. Evol.">
        <title>Comparative Genomics of Early-Diverging Mushroom-Forming Fungi Provides Insights into the Origins of Lignocellulose Decay Capabilities.</title>
        <authorList>
            <person name="Nagy L.G."/>
            <person name="Riley R."/>
            <person name="Tritt A."/>
            <person name="Adam C."/>
            <person name="Daum C."/>
            <person name="Floudas D."/>
            <person name="Sun H."/>
            <person name="Yadav J.S."/>
            <person name="Pangilinan J."/>
            <person name="Larsson K.H."/>
            <person name="Matsuura K."/>
            <person name="Barry K."/>
            <person name="Labutti K."/>
            <person name="Kuo R."/>
            <person name="Ohm R.A."/>
            <person name="Bhattacharya S.S."/>
            <person name="Shirouzu T."/>
            <person name="Yoshinaga Y."/>
            <person name="Martin F.M."/>
            <person name="Grigoriev I.V."/>
            <person name="Hibbett D.S."/>
        </authorList>
    </citation>
    <scope>NUCLEOTIDE SEQUENCE [LARGE SCALE GENOMIC DNA]</scope>
    <source>
        <strain evidence="3 4">HHB9708</strain>
    </source>
</reference>
<evidence type="ECO:0000313" key="3">
    <source>
        <dbReference type="EMBL" id="KZS88577.1"/>
    </source>
</evidence>
<dbReference type="Proteomes" id="UP000076722">
    <property type="component" value="Unassembled WGS sequence"/>
</dbReference>
<feature type="compositionally biased region" description="Polar residues" evidence="1">
    <location>
        <begin position="685"/>
        <end position="696"/>
    </location>
</feature>
<keyword evidence="4" id="KW-1185">Reference proteome</keyword>
<evidence type="ECO:0000256" key="2">
    <source>
        <dbReference type="SAM" id="Phobius"/>
    </source>
</evidence>
<feature type="transmembrane region" description="Helical" evidence="2">
    <location>
        <begin position="238"/>
        <end position="258"/>
    </location>
</feature>
<keyword evidence="2" id="KW-0472">Membrane</keyword>
<feature type="transmembrane region" description="Helical" evidence="2">
    <location>
        <begin position="340"/>
        <end position="360"/>
    </location>
</feature>
<keyword evidence="2" id="KW-0812">Transmembrane</keyword>
<protein>
    <submittedName>
        <fullName evidence="3">Uncharacterized protein</fullName>
    </submittedName>
</protein>
<dbReference type="STRING" id="1314777.A0A164PC72"/>
<feature type="region of interest" description="Disordered" evidence="1">
    <location>
        <begin position="659"/>
        <end position="696"/>
    </location>
</feature>
<name>A0A164PC72_9AGAM</name>
<feature type="transmembrane region" description="Helical" evidence="2">
    <location>
        <begin position="560"/>
        <end position="579"/>
    </location>
</feature>
<dbReference type="PANTHER" id="PTHR42101:SF1">
    <property type="entry name" value="LOW TEMPERATURE REQUIREMENT A"/>
    <property type="match status" value="1"/>
</dbReference>
<feature type="transmembrane region" description="Helical" evidence="2">
    <location>
        <begin position="197"/>
        <end position="218"/>
    </location>
</feature>